<dbReference type="CDD" id="cd10917">
    <property type="entry name" value="CE4_NodB_like_6s_7s"/>
    <property type="match status" value="1"/>
</dbReference>
<organism evidence="3 4">
    <name type="scientific">Streptomyces canarius</name>
    <dbReference type="NCBI Taxonomy" id="285453"/>
    <lineage>
        <taxon>Bacteria</taxon>
        <taxon>Bacillati</taxon>
        <taxon>Actinomycetota</taxon>
        <taxon>Actinomycetes</taxon>
        <taxon>Kitasatosporales</taxon>
        <taxon>Streptomycetaceae</taxon>
        <taxon>Streptomyces</taxon>
    </lineage>
</organism>
<evidence type="ECO:0000256" key="1">
    <source>
        <dbReference type="SAM" id="MobiDB-lite"/>
    </source>
</evidence>
<gene>
    <name evidence="3" type="ORF">GCM10010345_88900</name>
</gene>
<proteinExistence type="predicted"/>
<dbReference type="Pfam" id="PF01522">
    <property type="entry name" value="Polysacc_deac_1"/>
    <property type="match status" value="1"/>
</dbReference>
<dbReference type="InterPro" id="IPR025161">
    <property type="entry name" value="IS402-like_dom"/>
</dbReference>
<dbReference type="EMBL" id="BMVN01000084">
    <property type="protein sequence ID" value="GHA72136.1"/>
    <property type="molecule type" value="Genomic_DNA"/>
</dbReference>
<dbReference type="InterPro" id="IPR052909">
    <property type="entry name" value="Transposase_6_like"/>
</dbReference>
<name>A0ABQ3DB44_9ACTN</name>
<accession>A0ABQ3DB44</accession>
<evidence type="ECO:0000313" key="3">
    <source>
        <dbReference type="EMBL" id="GHA72136.1"/>
    </source>
</evidence>
<dbReference type="InterPro" id="IPR011330">
    <property type="entry name" value="Glyco_hydro/deAcase_b/a-brl"/>
</dbReference>
<evidence type="ECO:0000259" key="2">
    <source>
        <dbReference type="PROSITE" id="PS51677"/>
    </source>
</evidence>
<dbReference type="Pfam" id="PF13340">
    <property type="entry name" value="DUF4096"/>
    <property type="match status" value="1"/>
</dbReference>
<comment type="caution">
    <text evidence="3">The sequence shown here is derived from an EMBL/GenBank/DDBJ whole genome shotgun (WGS) entry which is preliminary data.</text>
</comment>
<dbReference type="Proteomes" id="UP000653644">
    <property type="component" value="Unassembled WGS sequence"/>
</dbReference>
<dbReference type="Gene3D" id="3.20.20.370">
    <property type="entry name" value="Glycoside hydrolase/deacetylase"/>
    <property type="match status" value="1"/>
</dbReference>
<dbReference type="InterPro" id="IPR002509">
    <property type="entry name" value="NODB_dom"/>
</dbReference>
<sequence>MVTTDAMWDRIEPLMPADPVRGRQWADHRRTPEAIAWKYRTNSPWRDLHDGLGSFQTAHKRLIRWSADGTWEKIFTAVLAAADAADDIGWTVSVDSTVARAHQHAAGALKGALKAGASRPTTRSDPPETGSRSPTSVSGQVTLSLKAPKEGPLIRFAEGDAIGDHTVTHPHLTAVSSARVRFELDRAAHDIASVTGHRPTLLRPPFGAYDSRIRALAGQSGLAVVMWSLDPQDWRNISPGTIDRRLLNHVRAGDIVSLHDRYARTLTALPRILTGLASSGFAFVTVPQMLAGSGGTHPGMLYHHGPRA</sequence>
<protein>
    <recommendedName>
        <fullName evidence="2">NodB homology domain-containing protein</fullName>
    </recommendedName>
</protein>
<dbReference type="SUPFAM" id="SSF88713">
    <property type="entry name" value="Glycoside hydrolase/deacetylase"/>
    <property type="match status" value="1"/>
</dbReference>
<feature type="compositionally biased region" description="Polar residues" evidence="1">
    <location>
        <begin position="119"/>
        <end position="143"/>
    </location>
</feature>
<feature type="region of interest" description="Disordered" evidence="1">
    <location>
        <begin position="109"/>
        <end position="144"/>
    </location>
</feature>
<dbReference type="PANTHER" id="PTHR46637:SF1">
    <property type="entry name" value="BLL5188 PROTEIN"/>
    <property type="match status" value="1"/>
</dbReference>
<feature type="domain" description="NodB homology" evidence="2">
    <location>
        <begin position="61"/>
        <end position="284"/>
    </location>
</feature>
<reference evidence="4" key="1">
    <citation type="journal article" date="2019" name="Int. J. Syst. Evol. Microbiol.">
        <title>The Global Catalogue of Microorganisms (GCM) 10K type strain sequencing project: providing services to taxonomists for standard genome sequencing and annotation.</title>
        <authorList>
            <consortium name="The Broad Institute Genomics Platform"/>
            <consortium name="The Broad Institute Genome Sequencing Center for Infectious Disease"/>
            <person name="Wu L."/>
            <person name="Ma J."/>
        </authorList>
    </citation>
    <scope>NUCLEOTIDE SEQUENCE [LARGE SCALE GENOMIC DNA]</scope>
    <source>
        <strain evidence="4">JCM 4733</strain>
    </source>
</reference>
<keyword evidence="4" id="KW-1185">Reference proteome</keyword>
<dbReference type="PROSITE" id="PS51677">
    <property type="entry name" value="NODB"/>
    <property type="match status" value="1"/>
</dbReference>
<dbReference type="PANTHER" id="PTHR46637">
    <property type="entry name" value="TIS1421-TRANSPOSASE PROTEIN A"/>
    <property type="match status" value="1"/>
</dbReference>
<evidence type="ECO:0000313" key="4">
    <source>
        <dbReference type="Proteomes" id="UP000653644"/>
    </source>
</evidence>